<feature type="non-terminal residue" evidence="1">
    <location>
        <position position="1"/>
    </location>
</feature>
<accession>A0AAD9MUS5</accession>
<dbReference type="EMBL" id="JAODUP010000623">
    <property type="protein sequence ID" value="KAK2146230.1"/>
    <property type="molecule type" value="Genomic_DNA"/>
</dbReference>
<proteinExistence type="predicted"/>
<keyword evidence="2" id="KW-1185">Reference proteome</keyword>
<dbReference type="AlphaFoldDB" id="A0AAD9MUS5"/>
<protein>
    <submittedName>
        <fullName evidence="1">Uncharacterized protein</fullName>
    </submittedName>
</protein>
<organism evidence="1 2">
    <name type="scientific">Paralvinella palmiformis</name>
    <dbReference type="NCBI Taxonomy" id="53620"/>
    <lineage>
        <taxon>Eukaryota</taxon>
        <taxon>Metazoa</taxon>
        <taxon>Spiralia</taxon>
        <taxon>Lophotrochozoa</taxon>
        <taxon>Annelida</taxon>
        <taxon>Polychaeta</taxon>
        <taxon>Sedentaria</taxon>
        <taxon>Canalipalpata</taxon>
        <taxon>Terebellida</taxon>
        <taxon>Terebelliformia</taxon>
        <taxon>Alvinellidae</taxon>
        <taxon>Paralvinella</taxon>
    </lineage>
</organism>
<evidence type="ECO:0000313" key="1">
    <source>
        <dbReference type="EMBL" id="KAK2146230.1"/>
    </source>
</evidence>
<comment type="caution">
    <text evidence="1">The sequence shown here is derived from an EMBL/GenBank/DDBJ whole genome shotgun (WGS) entry which is preliminary data.</text>
</comment>
<reference evidence="1" key="1">
    <citation type="journal article" date="2023" name="Mol. Biol. Evol.">
        <title>Third-Generation Sequencing Reveals the Adaptive Role of the Epigenome in Three Deep-Sea Polychaetes.</title>
        <authorList>
            <person name="Perez M."/>
            <person name="Aroh O."/>
            <person name="Sun Y."/>
            <person name="Lan Y."/>
            <person name="Juniper S.K."/>
            <person name="Young C.R."/>
            <person name="Angers B."/>
            <person name="Qian P.Y."/>
        </authorList>
    </citation>
    <scope>NUCLEOTIDE SEQUENCE</scope>
    <source>
        <strain evidence="1">P08H-3</strain>
    </source>
</reference>
<name>A0AAD9MUS5_9ANNE</name>
<sequence length="82" mass="8906">GGGELELDRIGGRRRISPNRLIEGGAALLAAYLKNHHRLIAGKSDKSTIVKYKLRVCVASYDELAMEKGADDDKPCGNIIIN</sequence>
<gene>
    <name evidence="1" type="ORF">LSH36_623g01053</name>
</gene>
<evidence type="ECO:0000313" key="2">
    <source>
        <dbReference type="Proteomes" id="UP001208570"/>
    </source>
</evidence>
<dbReference type="Proteomes" id="UP001208570">
    <property type="component" value="Unassembled WGS sequence"/>
</dbReference>